<keyword evidence="2" id="KW-1185">Reference proteome</keyword>
<dbReference type="EMBL" id="FNEM01000014">
    <property type="protein sequence ID" value="SDJ81797.1"/>
    <property type="molecule type" value="Genomic_DNA"/>
</dbReference>
<evidence type="ECO:0000313" key="1">
    <source>
        <dbReference type="EMBL" id="SDJ81797.1"/>
    </source>
</evidence>
<sequence length="119" mass="13096">MKVFSGIDLNDSFVMSWKLSASELLMELEASIWPDSELYLAPKSNEYTCYRRITLVFSGFTEVRGLYNIASTEGTVDLDGTTDYGNIDTFSKVLSGFLLSGSFGDVEVVGGHVQLEVTT</sequence>
<proteinExistence type="predicted"/>
<dbReference type="RefSeq" id="WP_090366671.1">
    <property type="nucleotide sequence ID" value="NZ_FNEM01000014.1"/>
</dbReference>
<dbReference type="OrthoDB" id="7876709at2"/>
<evidence type="ECO:0008006" key="3">
    <source>
        <dbReference type="Google" id="ProtNLM"/>
    </source>
</evidence>
<evidence type="ECO:0000313" key="2">
    <source>
        <dbReference type="Proteomes" id="UP000199527"/>
    </source>
</evidence>
<organism evidence="1 2">
    <name type="scientific">Ferrimonas sediminum</name>
    <dbReference type="NCBI Taxonomy" id="718193"/>
    <lineage>
        <taxon>Bacteria</taxon>
        <taxon>Pseudomonadati</taxon>
        <taxon>Pseudomonadota</taxon>
        <taxon>Gammaproteobacteria</taxon>
        <taxon>Alteromonadales</taxon>
        <taxon>Ferrimonadaceae</taxon>
        <taxon>Ferrimonas</taxon>
    </lineage>
</organism>
<dbReference type="Proteomes" id="UP000199527">
    <property type="component" value="Unassembled WGS sequence"/>
</dbReference>
<protein>
    <recommendedName>
        <fullName evidence="3">Immunity protein 50</fullName>
    </recommendedName>
</protein>
<name>A0A1G8WUR5_9GAMM</name>
<dbReference type="AlphaFoldDB" id="A0A1G8WUR5"/>
<accession>A0A1G8WUR5</accession>
<reference evidence="2" key="1">
    <citation type="submission" date="2016-10" db="EMBL/GenBank/DDBJ databases">
        <authorList>
            <person name="Varghese N."/>
            <person name="Submissions S."/>
        </authorList>
    </citation>
    <scope>NUCLEOTIDE SEQUENCE [LARGE SCALE GENOMIC DNA]</scope>
    <source>
        <strain evidence="2">DSM 23317</strain>
    </source>
</reference>
<gene>
    <name evidence="1" type="ORF">SAMN04488540_1143</name>
</gene>